<evidence type="ECO:0000313" key="10">
    <source>
        <dbReference type="Proteomes" id="UP000636811"/>
    </source>
</evidence>
<feature type="domain" description="4Fe-4S ferredoxin-type" evidence="8">
    <location>
        <begin position="49"/>
        <end position="78"/>
    </location>
</feature>
<dbReference type="PIRSF" id="PIRSF036548">
    <property type="entry name" value="Fdx_FixX"/>
    <property type="match status" value="1"/>
</dbReference>
<dbReference type="EMBL" id="JADOBI010000004">
    <property type="protein sequence ID" value="MBF7979875.1"/>
    <property type="molecule type" value="Genomic_DNA"/>
</dbReference>
<gene>
    <name evidence="9" type="ORF">IV433_10700</name>
</gene>
<dbReference type="SUPFAM" id="SSF54862">
    <property type="entry name" value="4Fe-4S ferredoxins"/>
    <property type="match status" value="1"/>
</dbReference>
<keyword evidence="4 7" id="KW-0249">Electron transport</keyword>
<evidence type="ECO:0000259" key="8">
    <source>
        <dbReference type="PROSITE" id="PS51379"/>
    </source>
</evidence>
<name>A0ABS0E765_9GAMM</name>
<dbReference type="PANTHER" id="PTHR43082">
    <property type="entry name" value="FERREDOXIN-LIKE"/>
    <property type="match status" value="1"/>
</dbReference>
<dbReference type="InterPro" id="IPR012206">
    <property type="entry name" value="Fd_FixX"/>
</dbReference>
<evidence type="ECO:0000256" key="3">
    <source>
        <dbReference type="ARBA" id="ARBA00022723"/>
    </source>
</evidence>
<evidence type="ECO:0000256" key="2">
    <source>
        <dbReference type="ARBA" id="ARBA00022448"/>
    </source>
</evidence>
<keyword evidence="5 7" id="KW-0408">Iron</keyword>
<organism evidence="9 10">
    <name type="scientific">Rahnella laticis</name>
    <dbReference type="NCBI Taxonomy" id="2787622"/>
    <lineage>
        <taxon>Bacteria</taxon>
        <taxon>Pseudomonadati</taxon>
        <taxon>Pseudomonadota</taxon>
        <taxon>Gammaproteobacteria</taxon>
        <taxon>Enterobacterales</taxon>
        <taxon>Yersiniaceae</taxon>
        <taxon>Rahnella</taxon>
    </lineage>
</organism>
<sequence length="90" mass="9798">MNLNDKLAKNHYQPENTAHIVVAGNAQQSALKILLNACPAGLYRMNEAGEITFDPNGCLECGTCRIVCCDEAFSLWRYPAAGCGVTFRFG</sequence>
<evidence type="ECO:0000256" key="7">
    <source>
        <dbReference type="PIRNR" id="PIRNR036548"/>
    </source>
</evidence>
<keyword evidence="2 7" id="KW-0813">Transport</keyword>
<comment type="caution">
    <text evidence="9">The sequence shown here is derived from an EMBL/GenBank/DDBJ whole genome shotgun (WGS) entry which is preliminary data.</text>
</comment>
<accession>A0ABS0E765</accession>
<keyword evidence="3 7" id="KW-0479">Metal-binding</keyword>
<dbReference type="PROSITE" id="PS51379">
    <property type="entry name" value="4FE4S_FER_2"/>
    <property type="match status" value="1"/>
</dbReference>
<comment type="similarity">
    <text evidence="1">Belongs to the bacterial-type ferredoxin family. FixX subfamily.</text>
</comment>
<dbReference type="InterPro" id="IPR017896">
    <property type="entry name" value="4Fe4S_Fe-S-bd"/>
</dbReference>
<evidence type="ECO:0000313" key="9">
    <source>
        <dbReference type="EMBL" id="MBF7979875.1"/>
    </source>
</evidence>
<evidence type="ECO:0000256" key="6">
    <source>
        <dbReference type="ARBA" id="ARBA00023014"/>
    </source>
</evidence>
<protein>
    <recommendedName>
        <fullName evidence="7">Ferredoxin-like protein</fullName>
    </recommendedName>
</protein>
<evidence type="ECO:0000256" key="1">
    <source>
        <dbReference type="ARBA" id="ARBA00006327"/>
    </source>
</evidence>
<reference evidence="9 10" key="1">
    <citation type="submission" date="2020-11" db="EMBL/GenBank/DDBJ databases">
        <title>Taxonomic investigation of Rahnella strains.</title>
        <authorList>
            <person name="Lee S.D."/>
        </authorList>
    </citation>
    <scope>NUCLEOTIDE SEQUENCE [LARGE SCALE GENOMIC DNA]</scope>
    <source>
        <strain evidence="9 10">SAP-17</strain>
    </source>
</reference>
<keyword evidence="10" id="KW-1185">Reference proteome</keyword>
<comment type="function">
    <text evidence="7">Could be a 3Fe-4S cluster-containing protein.</text>
</comment>
<evidence type="ECO:0000256" key="5">
    <source>
        <dbReference type="ARBA" id="ARBA00023004"/>
    </source>
</evidence>
<proteinExistence type="inferred from homology"/>
<evidence type="ECO:0000256" key="4">
    <source>
        <dbReference type="ARBA" id="ARBA00022982"/>
    </source>
</evidence>
<dbReference type="PANTHER" id="PTHR43082:SF1">
    <property type="entry name" value="FERREDOXIN-LIKE PROTEIN FIXX-RELATED"/>
    <property type="match status" value="1"/>
</dbReference>
<keyword evidence="6 7" id="KW-0411">Iron-sulfur</keyword>
<dbReference type="Gene3D" id="3.30.70.20">
    <property type="match status" value="1"/>
</dbReference>
<dbReference type="Proteomes" id="UP000636811">
    <property type="component" value="Unassembled WGS sequence"/>
</dbReference>
<dbReference type="RefSeq" id="WP_195814181.1">
    <property type="nucleotide sequence ID" value="NZ_JADOBI010000004.1"/>
</dbReference>